<evidence type="ECO:0000313" key="1">
    <source>
        <dbReference type="EMBL" id="KXS10358.1"/>
    </source>
</evidence>
<name>A0A139A160_GONPJ</name>
<evidence type="ECO:0000313" key="2">
    <source>
        <dbReference type="Proteomes" id="UP000070544"/>
    </source>
</evidence>
<reference evidence="1 2" key="1">
    <citation type="journal article" date="2015" name="Genome Biol. Evol.">
        <title>Phylogenomic analyses indicate that early fungi evolved digesting cell walls of algal ancestors of land plants.</title>
        <authorList>
            <person name="Chang Y."/>
            <person name="Wang S."/>
            <person name="Sekimoto S."/>
            <person name="Aerts A.L."/>
            <person name="Choi C."/>
            <person name="Clum A."/>
            <person name="LaButti K.M."/>
            <person name="Lindquist E.A."/>
            <person name="Yee Ngan C."/>
            <person name="Ohm R.A."/>
            <person name="Salamov A.A."/>
            <person name="Grigoriev I.V."/>
            <person name="Spatafora J.W."/>
            <person name="Berbee M.L."/>
        </authorList>
    </citation>
    <scope>NUCLEOTIDE SEQUENCE [LARGE SCALE GENOMIC DNA]</scope>
    <source>
        <strain evidence="1 2">JEL478</strain>
    </source>
</reference>
<gene>
    <name evidence="1" type="ORF">M427DRAFT_183051</name>
</gene>
<proteinExistence type="predicted"/>
<dbReference type="AlphaFoldDB" id="A0A139A160"/>
<protein>
    <submittedName>
        <fullName evidence="1">Uncharacterized protein</fullName>
    </submittedName>
</protein>
<organism evidence="1 2">
    <name type="scientific">Gonapodya prolifera (strain JEL478)</name>
    <name type="common">Monoblepharis prolifera</name>
    <dbReference type="NCBI Taxonomy" id="1344416"/>
    <lineage>
        <taxon>Eukaryota</taxon>
        <taxon>Fungi</taxon>
        <taxon>Fungi incertae sedis</taxon>
        <taxon>Chytridiomycota</taxon>
        <taxon>Chytridiomycota incertae sedis</taxon>
        <taxon>Monoblepharidomycetes</taxon>
        <taxon>Monoblepharidales</taxon>
        <taxon>Gonapodyaceae</taxon>
        <taxon>Gonapodya</taxon>
    </lineage>
</organism>
<dbReference type="Proteomes" id="UP000070544">
    <property type="component" value="Unassembled WGS sequence"/>
</dbReference>
<dbReference type="PROSITE" id="PS51257">
    <property type="entry name" value="PROKAR_LIPOPROTEIN"/>
    <property type="match status" value="1"/>
</dbReference>
<dbReference type="EMBL" id="KQ965830">
    <property type="protein sequence ID" value="KXS10358.1"/>
    <property type="molecule type" value="Genomic_DNA"/>
</dbReference>
<accession>A0A139A160</accession>
<keyword evidence="2" id="KW-1185">Reference proteome</keyword>
<sequence length="92" mass="10188">MRTNACPVQSSSKRLRDGGWGALAVVAVATVSSCLPRYRPSPLSIRCSARMARNTFRTRCRRISHWSSYGSLRVDCLTLPPTSRCQAELSNT</sequence>